<name>A0ABW2Q638_9MICO</name>
<reference evidence="2" key="1">
    <citation type="journal article" date="2019" name="Int. J. Syst. Evol. Microbiol.">
        <title>The Global Catalogue of Microorganisms (GCM) 10K type strain sequencing project: providing services to taxonomists for standard genome sequencing and annotation.</title>
        <authorList>
            <consortium name="The Broad Institute Genomics Platform"/>
            <consortium name="The Broad Institute Genome Sequencing Center for Infectious Disease"/>
            <person name="Wu L."/>
            <person name="Ma J."/>
        </authorList>
    </citation>
    <scope>NUCLEOTIDE SEQUENCE [LARGE SCALE GENOMIC DNA]</scope>
    <source>
        <strain evidence="2">JCM 1490</strain>
    </source>
</reference>
<keyword evidence="2" id="KW-1185">Reference proteome</keyword>
<evidence type="ECO:0000313" key="1">
    <source>
        <dbReference type="EMBL" id="MFC7404661.1"/>
    </source>
</evidence>
<sequence>MIVSHEYKFIFLKTRKTAGTSVEIALSRYCGPDDVITPIEPEDQLIREQAGARGPQNCTFPVRRYELRDWGRLLLKRRRRRDAYHHMTAAEVRQMVGKRVWDTYYKFSIERNPWDAVISAYYWRTSRGLEMTLSEFVRSEQVRHVAGNSSVYSIDGMVQADRVCRFEALREDLEAVRQAIGLPEQLDLPRAKAGTRSDRRDYHDALSPADADVVAELFAPTIASMGYRY</sequence>
<dbReference type="Proteomes" id="UP001596455">
    <property type="component" value="Unassembled WGS sequence"/>
</dbReference>
<proteinExistence type="predicted"/>
<accession>A0ABW2Q638</accession>
<dbReference type="EMBL" id="JBHTCQ010000001">
    <property type="protein sequence ID" value="MFC7404661.1"/>
    <property type="molecule type" value="Genomic_DNA"/>
</dbReference>
<dbReference type="Pfam" id="PF03567">
    <property type="entry name" value="Sulfotransfer_2"/>
    <property type="match status" value="1"/>
</dbReference>
<evidence type="ECO:0000313" key="2">
    <source>
        <dbReference type="Proteomes" id="UP001596455"/>
    </source>
</evidence>
<dbReference type="RefSeq" id="WP_382392269.1">
    <property type="nucleotide sequence ID" value="NZ_JBHTCQ010000001.1"/>
</dbReference>
<dbReference type="SUPFAM" id="SSF52540">
    <property type="entry name" value="P-loop containing nucleoside triphosphate hydrolases"/>
    <property type="match status" value="1"/>
</dbReference>
<dbReference type="Gene3D" id="3.40.50.300">
    <property type="entry name" value="P-loop containing nucleotide triphosphate hydrolases"/>
    <property type="match status" value="1"/>
</dbReference>
<dbReference type="InterPro" id="IPR027417">
    <property type="entry name" value="P-loop_NTPase"/>
</dbReference>
<protein>
    <submittedName>
        <fullName evidence="1">Sulfotransferase family 2 domain-containing protein</fullName>
    </submittedName>
</protein>
<gene>
    <name evidence="1" type="ORF">ACFQQL_06030</name>
</gene>
<organism evidence="1 2">
    <name type="scientific">Georgenia alba</name>
    <dbReference type="NCBI Taxonomy" id="2233858"/>
    <lineage>
        <taxon>Bacteria</taxon>
        <taxon>Bacillati</taxon>
        <taxon>Actinomycetota</taxon>
        <taxon>Actinomycetes</taxon>
        <taxon>Micrococcales</taxon>
        <taxon>Bogoriellaceae</taxon>
        <taxon>Georgenia</taxon>
    </lineage>
</organism>
<comment type="caution">
    <text evidence="1">The sequence shown here is derived from an EMBL/GenBank/DDBJ whole genome shotgun (WGS) entry which is preliminary data.</text>
</comment>
<dbReference type="InterPro" id="IPR005331">
    <property type="entry name" value="Sulfotransferase"/>
</dbReference>